<name>A0ABW3M9K7_9PSEU</name>
<dbReference type="GO" id="GO:0032259">
    <property type="term" value="P:methylation"/>
    <property type="evidence" value="ECO:0007669"/>
    <property type="project" value="UniProtKB-KW"/>
</dbReference>
<dbReference type="InterPro" id="IPR029063">
    <property type="entry name" value="SAM-dependent_MTases_sf"/>
</dbReference>
<comment type="caution">
    <text evidence="2">The sequence shown here is derived from an EMBL/GenBank/DDBJ whole genome shotgun (WGS) entry which is preliminary data.</text>
</comment>
<accession>A0ABW3M9K7</accession>
<keyword evidence="2" id="KW-0808">Transferase</keyword>
<dbReference type="PANTHER" id="PTHR43464">
    <property type="entry name" value="METHYLTRANSFERASE"/>
    <property type="match status" value="1"/>
</dbReference>
<reference evidence="3" key="1">
    <citation type="journal article" date="2019" name="Int. J. Syst. Evol. Microbiol.">
        <title>The Global Catalogue of Microorganisms (GCM) 10K type strain sequencing project: providing services to taxonomists for standard genome sequencing and annotation.</title>
        <authorList>
            <consortium name="The Broad Institute Genomics Platform"/>
            <consortium name="The Broad Institute Genome Sequencing Center for Infectious Disease"/>
            <person name="Wu L."/>
            <person name="Ma J."/>
        </authorList>
    </citation>
    <scope>NUCLEOTIDE SEQUENCE [LARGE SCALE GENOMIC DNA]</scope>
    <source>
        <strain evidence="3">JCM 31486</strain>
    </source>
</reference>
<dbReference type="Gene3D" id="3.40.50.150">
    <property type="entry name" value="Vaccinia Virus protein VP39"/>
    <property type="match status" value="1"/>
</dbReference>
<dbReference type="GO" id="GO:0061542">
    <property type="term" value="F:3-demethylubiquinol 3-O-methyltransferase activity"/>
    <property type="evidence" value="ECO:0007669"/>
    <property type="project" value="UniProtKB-EC"/>
</dbReference>
<feature type="non-terminal residue" evidence="2">
    <location>
        <position position="226"/>
    </location>
</feature>
<dbReference type="PANTHER" id="PTHR43464:SF75">
    <property type="entry name" value="METHYLTRANSFERASE TYPE 11"/>
    <property type="match status" value="1"/>
</dbReference>
<dbReference type="EMBL" id="JBHTIS010000982">
    <property type="protein sequence ID" value="MFD1047228.1"/>
    <property type="molecule type" value="Genomic_DNA"/>
</dbReference>
<evidence type="ECO:0000259" key="1">
    <source>
        <dbReference type="Pfam" id="PF13649"/>
    </source>
</evidence>
<proteinExistence type="predicted"/>
<keyword evidence="2" id="KW-0489">Methyltransferase</keyword>
<dbReference type="EC" id="2.1.1.222" evidence="2"/>
<dbReference type="SUPFAM" id="SSF53335">
    <property type="entry name" value="S-adenosyl-L-methionine-dependent methyltransferases"/>
    <property type="match status" value="1"/>
</dbReference>
<feature type="domain" description="Methyltransferase" evidence="1">
    <location>
        <begin position="41"/>
        <end position="130"/>
    </location>
</feature>
<evidence type="ECO:0000313" key="3">
    <source>
        <dbReference type="Proteomes" id="UP001597045"/>
    </source>
</evidence>
<organism evidence="2 3">
    <name type="scientific">Kibdelosporangium lantanae</name>
    <dbReference type="NCBI Taxonomy" id="1497396"/>
    <lineage>
        <taxon>Bacteria</taxon>
        <taxon>Bacillati</taxon>
        <taxon>Actinomycetota</taxon>
        <taxon>Actinomycetes</taxon>
        <taxon>Pseudonocardiales</taxon>
        <taxon>Pseudonocardiaceae</taxon>
        <taxon>Kibdelosporangium</taxon>
    </lineage>
</organism>
<dbReference type="GO" id="GO:0102208">
    <property type="term" value="F:2-polyprenyl-6-hydroxyphenol methylase activity"/>
    <property type="evidence" value="ECO:0007669"/>
    <property type="project" value="UniProtKB-EC"/>
</dbReference>
<evidence type="ECO:0000313" key="2">
    <source>
        <dbReference type="EMBL" id="MFD1047228.1"/>
    </source>
</evidence>
<gene>
    <name evidence="2" type="ORF">ACFQ1S_17575</name>
</gene>
<dbReference type="CDD" id="cd02440">
    <property type="entry name" value="AdoMet_MTases"/>
    <property type="match status" value="1"/>
</dbReference>
<dbReference type="Proteomes" id="UP001597045">
    <property type="component" value="Unassembled WGS sequence"/>
</dbReference>
<dbReference type="Pfam" id="PF13649">
    <property type="entry name" value="Methyltransf_25"/>
    <property type="match status" value="1"/>
</dbReference>
<dbReference type="EC" id="2.1.1.64" evidence="2"/>
<dbReference type="Gene3D" id="2.20.130.10">
    <property type="entry name" value="CAC2371-like domains"/>
    <property type="match status" value="1"/>
</dbReference>
<sequence length="226" mass="25117">MTVEAFRPLHARWYDRWHANKDYRSEVDQLVSLFDAPTRSVLDLGCGTARHLELLTALGYDVVGVDRSPDMVALARERVPVVVEADLLNVRLDRTFDAVIMMFSVLGYLDNTKDLLAALRSAHRHLRPGGLLVLDVLDGNAVLSNGPRGGFTATTDGQQTLLRATTGRVHKDEQIYEMGVRLWLIDDGRLVDEDAETHSLRFFLPRELDLILELAGFAPVGSAPVA</sequence>
<protein>
    <submittedName>
        <fullName evidence="2">Class I SAM-dependent methyltransferase</fullName>
        <ecNumber evidence="2">2.1.1.222</ecNumber>
        <ecNumber evidence="2">2.1.1.64</ecNumber>
    </submittedName>
</protein>
<dbReference type="InterPro" id="IPR041698">
    <property type="entry name" value="Methyltransf_25"/>
</dbReference>
<keyword evidence="3" id="KW-1185">Reference proteome</keyword>